<dbReference type="RefSeq" id="WP_091292048.1">
    <property type="nucleotide sequence ID" value="NZ_FNON01000005.1"/>
</dbReference>
<dbReference type="EMBL" id="FNON01000005">
    <property type="protein sequence ID" value="SDY27929.1"/>
    <property type="molecule type" value="Genomic_DNA"/>
</dbReference>
<organism evidence="1 2">
    <name type="scientific">Amycolatopsis xylanica</name>
    <dbReference type="NCBI Taxonomy" id="589385"/>
    <lineage>
        <taxon>Bacteria</taxon>
        <taxon>Bacillati</taxon>
        <taxon>Actinomycetota</taxon>
        <taxon>Actinomycetes</taxon>
        <taxon>Pseudonocardiales</taxon>
        <taxon>Pseudonocardiaceae</taxon>
        <taxon>Amycolatopsis</taxon>
    </lineage>
</organism>
<name>A0A1H3IKW1_9PSEU</name>
<keyword evidence="2" id="KW-1185">Reference proteome</keyword>
<gene>
    <name evidence="1" type="ORF">SAMN05421504_10516</name>
</gene>
<dbReference type="OrthoDB" id="3470575at2"/>
<evidence type="ECO:0000313" key="1">
    <source>
        <dbReference type="EMBL" id="SDY27929.1"/>
    </source>
</evidence>
<proteinExistence type="predicted"/>
<evidence type="ECO:0000313" key="2">
    <source>
        <dbReference type="Proteomes" id="UP000199515"/>
    </source>
</evidence>
<reference evidence="1 2" key="1">
    <citation type="submission" date="2016-10" db="EMBL/GenBank/DDBJ databases">
        <authorList>
            <person name="de Groot N.N."/>
        </authorList>
    </citation>
    <scope>NUCLEOTIDE SEQUENCE [LARGE SCALE GENOMIC DNA]</scope>
    <source>
        <strain evidence="1 2">CPCC 202699</strain>
    </source>
</reference>
<protein>
    <submittedName>
        <fullName evidence="1">Uncharacterized protein</fullName>
    </submittedName>
</protein>
<dbReference type="Proteomes" id="UP000199515">
    <property type="component" value="Unassembled WGS sequence"/>
</dbReference>
<sequence>MNTFDAQAVWPRLSAELRAEIDDLVVARRNIQAIVAFRDRSGIEPRPGIANAAELLQYRLDALLGQEGA</sequence>
<accession>A0A1H3IKW1</accession>
<dbReference type="AlphaFoldDB" id="A0A1H3IKW1"/>